<accession>A0A0L6JSS8</accession>
<name>A0A0L6JSS8_9FIRM</name>
<dbReference type="GO" id="GO:0012505">
    <property type="term" value="C:endomembrane system"/>
    <property type="evidence" value="ECO:0007669"/>
    <property type="project" value="UniProtKB-SubCell"/>
</dbReference>
<evidence type="ECO:0000256" key="4">
    <source>
        <dbReference type="ARBA" id="ARBA00022989"/>
    </source>
</evidence>
<evidence type="ECO:0000313" key="7">
    <source>
        <dbReference type="EMBL" id="KNY28901.1"/>
    </source>
</evidence>
<proteinExistence type="inferred from homology"/>
<comment type="caution">
    <text evidence="7">The sequence shown here is derived from an EMBL/GenBank/DDBJ whole genome shotgun (WGS) entry which is preliminary data.</text>
</comment>
<comment type="subcellular location">
    <subcellularLocation>
        <location evidence="1">Endomembrane system</location>
    </subcellularLocation>
</comment>
<dbReference type="STRING" id="398512.Bccel_4175"/>
<dbReference type="RefSeq" id="WP_036937549.1">
    <property type="nucleotide sequence ID" value="NZ_JQKC01000005.1"/>
</dbReference>
<keyword evidence="8" id="KW-1185">Reference proteome</keyword>
<dbReference type="InterPro" id="IPR007383">
    <property type="entry name" value="DUF445"/>
</dbReference>
<protein>
    <recommendedName>
        <fullName evidence="9">DUF445 domain-containing protein</fullName>
    </recommendedName>
</protein>
<evidence type="ECO:0000256" key="1">
    <source>
        <dbReference type="ARBA" id="ARBA00004308"/>
    </source>
</evidence>
<gene>
    <name evidence="7" type="ORF">Bccel_4175</name>
</gene>
<evidence type="ECO:0000313" key="8">
    <source>
        <dbReference type="Proteomes" id="UP000036923"/>
    </source>
</evidence>
<dbReference type="PANTHER" id="PTHR35791:SF1">
    <property type="entry name" value="UPF0754 MEMBRANE PROTEIN YHEB"/>
    <property type="match status" value="1"/>
</dbReference>
<dbReference type="EMBL" id="LGTC01000001">
    <property type="protein sequence ID" value="KNY28901.1"/>
    <property type="molecule type" value="Genomic_DNA"/>
</dbReference>
<reference evidence="8" key="1">
    <citation type="submission" date="2015-07" db="EMBL/GenBank/DDBJ databases">
        <title>Near-Complete Genome Sequence of the Cellulolytic Bacterium Bacteroides (Pseudobacteroides) cellulosolvens ATCC 35603.</title>
        <authorList>
            <person name="Dassa B."/>
            <person name="Utturkar S.M."/>
            <person name="Klingeman D.M."/>
            <person name="Hurt R.A."/>
            <person name="Keller M."/>
            <person name="Xu J."/>
            <person name="Reddy Y.H.K."/>
            <person name="Borovok I."/>
            <person name="Grinberg I.R."/>
            <person name="Lamed R."/>
            <person name="Zhivin O."/>
            <person name="Bayer E.A."/>
            <person name="Brown S.D."/>
        </authorList>
    </citation>
    <scope>NUCLEOTIDE SEQUENCE [LARGE SCALE GENOMIC DNA]</scope>
    <source>
        <strain evidence="8">DSM 2933</strain>
    </source>
</reference>
<dbReference type="OrthoDB" id="9787430at2"/>
<evidence type="ECO:0000256" key="6">
    <source>
        <dbReference type="SAM" id="Phobius"/>
    </source>
</evidence>
<dbReference type="Proteomes" id="UP000036923">
    <property type="component" value="Unassembled WGS sequence"/>
</dbReference>
<comment type="similarity">
    <text evidence="2">Belongs to the UPF0754 family.</text>
</comment>
<dbReference type="eggNOG" id="COG4399">
    <property type="taxonomic scope" value="Bacteria"/>
</dbReference>
<organism evidence="7 8">
    <name type="scientific">Pseudobacteroides cellulosolvens ATCC 35603 = DSM 2933</name>
    <dbReference type="NCBI Taxonomy" id="398512"/>
    <lineage>
        <taxon>Bacteria</taxon>
        <taxon>Bacillati</taxon>
        <taxon>Bacillota</taxon>
        <taxon>Clostridia</taxon>
        <taxon>Eubacteriales</taxon>
        <taxon>Oscillospiraceae</taxon>
        <taxon>Pseudobacteroides</taxon>
    </lineage>
</organism>
<sequence>MNVVQVLSGPVIGAVIGYFTNYIAVKMLFRPLNPVKVGNFTLPFTPGVIPRRKKELAGALGTTISNMLITQEDLKNALLSDGMKQSITNGIVEYVKNKTDAAMTIKDTLNCYVNEKDYEIIKVHLQELLSERMAAGLSGIDLGAIITSEAGAAVKGKLQGTMFAMMINDSLIASLAQPIGEKVKEYIQNHGVEIIQPVIGQEIENLENETVNSILNNISFNENKIKEFVGRIYTECIDRSSDAIIKQIDIVGIVRNKIQDMDVIELEKLVLSVMKNELDSVINLGAGLGFIIGLLNLIF</sequence>
<evidence type="ECO:0000256" key="5">
    <source>
        <dbReference type="ARBA" id="ARBA00023136"/>
    </source>
</evidence>
<dbReference type="Pfam" id="PF04286">
    <property type="entry name" value="DUF445"/>
    <property type="match status" value="1"/>
</dbReference>
<evidence type="ECO:0000256" key="2">
    <source>
        <dbReference type="ARBA" id="ARBA00008053"/>
    </source>
</evidence>
<keyword evidence="3 6" id="KW-0812">Transmembrane</keyword>
<dbReference type="PATRIC" id="fig|398512.5.peg.4373"/>
<keyword evidence="5 6" id="KW-0472">Membrane</keyword>
<dbReference type="PANTHER" id="PTHR35791">
    <property type="entry name" value="UPF0754 MEMBRANE PROTEIN YHEB"/>
    <property type="match status" value="1"/>
</dbReference>
<evidence type="ECO:0000256" key="3">
    <source>
        <dbReference type="ARBA" id="ARBA00022692"/>
    </source>
</evidence>
<feature type="transmembrane region" description="Helical" evidence="6">
    <location>
        <begin position="6"/>
        <end position="25"/>
    </location>
</feature>
<dbReference type="AlphaFoldDB" id="A0A0L6JSS8"/>
<evidence type="ECO:0008006" key="9">
    <source>
        <dbReference type="Google" id="ProtNLM"/>
    </source>
</evidence>
<keyword evidence="4 6" id="KW-1133">Transmembrane helix</keyword>